<comment type="similarity">
    <text evidence="2">Belongs to the ATP-dependent AMP-binding enzyme family.</text>
</comment>
<comment type="cofactor">
    <cofactor evidence="1">
        <name>Mg(2+)</name>
        <dbReference type="ChEBI" id="CHEBI:18420"/>
    </cofactor>
</comment>
<name>A0A858T050_9RHOB</name>
<dbReference type="InterPro" id="IPR020845">
    <property type="entry name" value="AMP-binding_CS"/>
</dbReference>
<comment type="subunit">
    <text evidence="3">Homodimer.</text>
</comment>
<feature type="domain" description="AMP-binding enzyme C-terminal" evidence="11">
    <location>
        <begin position="474"/>
        <end position="549"/>
    </location>
</feature>
<evidence type="ECO:0000313" key="12">
    <source>
        <dbReference type="EMBL" id="QJF52546.1"/>
    </source>
</evidence>
<dbReference type="Proteomes" id="UP000503308">
    <property type="component" value="Chromosome"/>
</dbReference>
<evidence type="ECO:0000256" key="4">
    <source>
        <dbReference type="ARBA" id="ARBA00022598"/>
    </source>
</evidence>
<dbReference type="FunFam" id="3.40.50.12780:FF:000003">
    <property type="entry name" value="Long-chain-fatty-acid--CoA ligase FadD"/>
    <property type="match status" value="1"/>
</dbReference>
<evidence type="ECO:0000256" key="6">
    <source>
        <dbReference type="ARBA" id="ARBA00022842"/>
    </source>
</evidence>
<dbReference type="NCBIfam" id="NF009233">
    <property type="entry name" value="PRK12583.1"/>
    <property type="match status" value="1"/>
</dbReference>
<dbReference type="CDD" id="cd05917">
    <property type="entry name" value="FACL_like_2"/>
    <property type="match status" value="1"/>
</dbReference>
<gene>
    <name evidence="12" type="ORF">G3256_15885</name>
</gene>
<evidence type="ECO:0000256" key="7">
    <source>
        <dbReference type="ARBA" id="ARBA00051915"/>
    </source>
</evidence>
<reference evidence="12 13" key="1">
    <citation type="submission" date="2020-02" db="EMBL/GenBank/DDBJ databases">
        <title>Genome sequence of Roseobacter ponti.</title>
        <authorList>
            <person name="Hollensteiner J."/>
            <person name="Schneider D."/>
            <person name="Poehlein A."/>
            <person name="Daniel R."/>
        </authorList>
    </citation>
    <scope>NUCLEOTIDE SEQUENCE [LARGE SCALE GENOMIC DNA]</scope>
    <source>
        <strain evidence="12 13">DSM 106830</strain>
    </source>
</reference>
<evidence type="ECO:0000256" key="8">
    <source>
        <dbReference type="ARBA" id="ARBA00066616"/>
    </source>
</evidence>
<dbReference type="InterPro" id="IPR025110">
    <property type="entry name" value="AMP-bd_C"/>
</dbReference>
<accession>A0A858T050</accession>
<dbReference type="GO" id="GO:0006631">
    <property type="term" value="P:fatty acid metabolic process"/>
    <property type="evidence" value="ECO:0007669"/>
    <property type="project" value="TreeGrafter"/>
</dbReference>
<dbReference type="PROSITE" id="PS00455">
    <property type="entry name" value="AMP_BINDING"/>
    <property type="match status" value="1"/>
</dbReference>
<dbReference type="EMBL" id="CP048788">
    <property type="protein sequence ID" value="QJF52546.1"/>
    <property type="molecule type" value="Genomic_DNA"/>
</dbReference>
<dbReference type="InterPro" id="IPR045851">
    <property type="entry name" value="AMP-bd_C_sf"/>
</dbReference>
<comment type="catalytic activity">
    <reaction evidence="7">
        <text>3-(methylsulfanyl)propanoate + ATP + CoA = 3-(methylsulfanyl)propanoyl-CoA + AMP + diphosphate</text>
        <dbReference type="Rhea" id="RHEA:43052"/>
        <dbReference type="ChEBI" id="CHEBI:30616"/>
        <dbReference type="ChEBI" id="CHEBI:33019"/>
        <dbReference type="ChEBI" id="CHEBI:49016"/>
        <dbReference type="ChEBI" id="CHEBI:57287"/>
        <dbReference type="ChEBI" id="CHEBI:82815"/>
        <dbReference type="ChEBI" id="CHEBI:456215"/>
        <dbReference type="EC" id="6.2.1.44"/>
    </reaction>
    <physiologicalReaction direction="left-to-right" evidence="7">
        <dbReference type="Rhea" id="RHEA:43053"/>
    </physiologicalReaction>
</comment>
<dbReference type="Pfam" id="PF13193">
    <property type="entry name" value="AMP-binding_C"/>
    <property type="match status" value="1"/>
</dbReference>
<dbReference type="SUPFAM" id="SSF56801">
    <property type="entry name" value="Acetyl-CoA synthetase-like"/>
    <property type="match status" value="1"/>
</dbReference>
<dbReference type="PANTHER" id="PTHR43201:SF5">
    <property type="entry name" value="MEDIUM-CHAIN ACYL-COA LIGASE ACSF2, MITOCHONDRIAL"/>
    <property type="match status" value="1"/>
</dbReference>
<organism evidence="12 13">
    <name type="scientific">Roseobacter ponti</name>
    <dbReference type="NCBI Taxonomy" id="1891787"/>
    <lineage>
        <taxon>Bacteria</taxon>
        <taxon>Pseudomonadati</taxon>
        <taxon>Pseudomonadota</taxon>
        <taxon>Alphaproteobacteria</taxon>
        <taxon>Rhodobacterales</taxon>
        <taxon>Roseobacteraceae</taxon>
        <taxon>Roseobacter</taxon>
    </lineage>
</organism>
<evidence type="ECO:0000256" key="5">
    <source>
        <dbReference type="ARBA" id="ARBA00022723"/>
    </source>
</evidence>
<dbReference type="Pfam" id="PF00501">
    <property type="entry name" value="AMP-binding"/>
    <property type="match status" value="1"/>
</dbReference>
<dbReference type="Gene3D" id="3.30.300.30">
    <property type="match status" value="1"/>
</dbReference>
<dbReference type="GO" id="GO:0046872">
    <property type="term" value="F:metal ion binding"/>
    <property type="evidence" value="ECO:0007669"/>
    <property type="project" value="UniProtKB-KW"/>
</dbReference>
<dbReference type="EC" id="6.2.1.44" evidence="8"/>
<evidence type="ECO:0000259" key="11">
    <source>
        <dbReference type="Pfam" id="PF13193"/>
    </source>
</evidence>
<evidence type="ECO:0000259" key="10">
    <source>
        <dbReference type="Pfam" id="PF00501"/>
    </source>
</evidence>
<dbReference type="InterPro" id="IPR000873">
    <property type="entry name" value="AMP-dep_synth/lig_dom"/>
</dbReference>
<evidence type="ECO:0000256" key="2">
    <source>
        <dbReference type="ARBA" id="ARBA00006432"/>
    </source>
</evidence>
<dbReference type="Gene3D" id="3.40.50.12780">
    <property type="entry name" value="N-terminal domain of ligase-like"/>
    <property type="match status" value="1"/>
</dbReference>
<dbReference type="FunFam" id="3.30.300.30:FF:000008">
    <property type="entry name" value="2,3-dihydroxybenzoate-AMP ligase"/>
    <property type="match status" value="1"/>
</dbReference>
<keyword evidence="6" id="KW-0460">Magnesium</keyword>
<protein>
    <recommendedName>
        <fullName evidence="9">3-methylmercaptopropionyl-CoA ligase</fullName>
        <ecNumber evidence="8">6.2.1.44</ecNumber>
    </recommendedName>
</protein>
<dbReference type="InterPro" id="IPR042099">
    <property type="entry name" value="ANL_N_sf"/>
</dbReference>
<feature type="domain" description="AMP-dependent synthetase/ligase" evidence="10">
    <location>
        <begin position="35"/>
        <end position="423"/>
    </location>
</feature>
<dbReference type="AlphaFoldDB" id="A0A858T050"/>
<proteinExistence type="inferred from homology"/>
<sequence>MSTRSRKPIDGLSHVIGDSTEPLLDLTLPGLLGGQAARRPDHPAAVFRAQNIRWSYAQFAAETDRLAGGLHRIGLRKGDRVGIWSPNRAEWLLTQFATARIGAILVCINPAYRLSELEYALNDVGCSALVTARSFRSSDYTGMLASLAPELATATPGDLRAARLPQLRAVIAIGDGAAPPGMLSFDEVCAQGDDVTAPDLDVITAGLDPQDPINIQFTSGTTGSPKGACLTHHNIVNNAHFVTRALELTEADRLCIPVPFYHCFGMVMGTLGCVTKGATIVVPGEGFDATDTLSAVSDEGCTALFGVPTMFVAELALPDFTSYDLSTLRTGIMAGAPCPVEVMRRVQSRMNMTGVTIAYGMTETSPVSFQSNVDDPLEQRVSSVGRIHPHVEVRIVDDTGATVPVGTQGELLTRGYSVMQGYWGAPEKTAECIDAQGWMHTGDLATLDENGYCAITGRVKDMILRGGENIYPREIEEFLYTHPDIAQAQVFGIPDQHYGEIVCAWLVLRDNATLSSDAVRTWCRENIAHYKVPAHIRFKGSLPMTVTGKPQKFIMRDQMVAELAGA</sequence>
<keyword evidence="4" id="KW-0436">Ligase</keyword>
<evidence type="ECO:0000256" key="3">
    <source>
        <dbReference type="ARBA" id="ARBA00011738"/>
    </source>
</evidence>
<dbReference type="GO" id="GO:0031956">
    <property type="term" value="F:medium-chain fatty acid-CoA ligase activity"/>
    <property type="evidence" value="ECO:0007669"/>
    <property type="project" value="TreeGrafter"/>
</dbReference>
<keyword evidence="13" id="KW-1185">Reference proteome</keyword>
<dbReference type="KEGG" id="rpon:G3256_15885"/>
<evidence type="ECO:0000256" key="9">
    <source>
        <dbReference type="ARBA" id="ARBA00067668"/>
    </source>
</evidence>
<keyword evidence="5" id="KW-0479">Metal-binding</keyword>
<evidence type="ECO:0000256" key="1">
    <source>
        <dbReference type="ARBA" id="ARBA00001946"/>
    </source>
</evidence>
<dbReference type="PANTHER" id="PTHR43201">
    <property type="entry name" value="ACYL-COA SYNTHETASE"/>
    <property type="match status" value="1"/>
</dbReference>
<dbReference type="RefSeq" id="WP_169641766.1">
    <property type="nucleotide sequence ID" value="NZ_CP048788.1"/>
</dbReference>
<evidence type="ECO:0000313" key="13">
    <source>
        <dbReference type="Proteomes" id="UP000503308"/>
    </source>
</evidence>